<accession>A0A562SJH3</accession>
<gene>
    <name evidence="3" type="ORF">IQ13_2425</name>
</gene>
<feature type="transmembrane region" description="Helical" evidence="1">
    <location>
        <begin position="173"/>
        <end position="193"/>
    </location>
</feature>
<dbReference type="OrthoDB" id="290051at2"/>
<dbReference type="GO" id="GO:0016020">
    <property type="term" value="C:membrane"/>
    <property type="evidence" value="ECO:0007669"/>
    <property type="project" value="TreeGrafter"/>
</dbReference>
<sequence length="381" mass="44650">MRPIQSITNRNASIDFLRGIAILLVIITHINWLPSKLLGQIFYPLNLGGWMGVDLFYVLSGYLISSLLFTEYRRTGAISTKMFLIRRGFKIYPAFWFLLIVTCLAKTFLNLHSDGAVVVTGTNYLYELLFIQNYYNGVWGHTWSLAIEEHFYLLFAGFLYITTKYYKLNFKVIAFAYLLLLLVCLFFRFYYNFIAYDSEYELNSAMTHLRIDALFFGVLLSYVSMYKPAVIKRFVSYKAILLPLFFFLLILSIYFGRSTKWGVVFLLLTNSWAFGYLLITAIHFNWGTSRFMRPIIVTGKYSYSIYLWHIVVKEWVVSKQTLDYVGINLKWSNQQVLYILLSIVCGIAFSKLIEMPFIYLRDRYFPSQVKTKEEHSLSVLV</sequence>
<feature type="transmembrane region" description="Helical" evidence="1">
    <location>
        <begin position="336"/>
        <end position="360"/>
    </location>
</feature>
<protein>
    <submittedName>
        <fullName evidence="3">Peptidoglycan/LPS O-acetylase OafA/YrhL</fullName>
    </submittedName>
</protein>
<evidence type="ECO:0000259" key="2">
    <source>
        <dbReference type="Pfam" id="PF01757"/>
    </source>
</evidence>
<organism evidence="3 4">
    <name type="scientific">Lacibacter cauensis</name>
    <dbReference type="NCBI Taxonomy" id="510947"/>
    <lineage>
        <taxon>Bacteria</taxon>
        <taxon>Pseudomonadati</taxon>
        <taxon>Bacteroidota</taxon>
        <taxon>Chitinophagia</taxon>
        <taxon>Chitinophagales</taxon>
        <taxon>Chitinophagaceae</taxon>
        <taxon>Lacibacter</taxon>
    </lineage>
</organism>
<evidence type="ECO:0000256" key="1">
    <source>
        <dbReference type="SAM" id="Phobius"/>
    </source>
</evidence>
<feature type="transmembrane region" description="Helical" evidence="1">
    <location>
        <begin position="143"/>
        <end position="161"/>
    </location>
</feature>
<dbReference type="AlphaFoldDB" id="A0A562SJH3"/>
<comment type="caution">
    <text evidence="3">The sequence shown here is derived from an EMBL/GenBank/DDBJ whole genome shotgun (WGS) entry which is preliminary data.</text>
</comment>
<dbReference type="InterPro" id="IPR050879">
    <property type="entry name" value="Acyltransferase_3"/>
</dbReference>
<evidence type="ECO:0000313" key="4">
    <source>
        <dbReference type="Proteomes" id="UP000316167"/>
    </source>
</evidence>
<name>A0A562SJH3_9BACT</name>
<dbReference type="InterPro" id="IPR002656">
    <property type="entry name" value="Acyl_transf_3_dom"/>
</dbReference>
<reference evidence="3 4" key="1">
    <citation type="journal article" date="2015" name="Stand. Genomic Sci.">
        <title>Genomic Encyclopedia of Bacterial and Archaeal Type Strains, Phase III: the genomes of soil and plant-associated and newly described type strains.</title>
        <authorList>
            <person name="Whitman W.B."/>
            <person name="Woyke T."/>
            <person name="Klenk H.P."/>
            <person name="Zhou Y."/>
            <person name="Lilburn T.G."/>
            <person name="Beck B.J."/>
            <person name="De Vos P."/>
            <person name="Vandamme P."/>
            <person name="Eisen J.A."/>
            <person name="Garrity G."/>
            <person name="Hugenholtz P."/>
            <person name="Kyrpides N.C."/>
        </authorList>
    </citation>
    <scope>NUCLEOTIDE SEQUENCE [LARGE SCALE GENOMIC DNA]</scope>
    <source>
        <strain evidence="3 4">CGMCC 1.7271</strain>
    </source>
</reference>
<dbReference type="EMBL" id="VLLE01000004">
    <property type="protein sequence ID" value="TWI81407.1"/>
    <property type="molecule type" value="Genomic_DNA"/>
</dbReference>
<feature type="transmembrane region" description="Helical" evidence="1">
    <location>
        <begin position="12"/>
        <end position="30"/>
    </location>
</feature>
<dbReference type="PANTHER" id="PTHR23028:SF53">
    <property type="entry name" value="ACYL_TRANSF_3 DOMAIN-CONTAINING PROTEIN"/>
    <property type="match status" value="1"/>
</dbReference>
<keyword evidence="4" id="KW-1185">Reference proteome</keyword>
<keyword evidence="1" id="KW-1133">Transmembrane helix</keyword>
<feature type="transmembrane region" description="Helical" evidence="1">
    <location>
        <begin position="91"/>
        <end position="109"/>
    </location>
</feature>
<feature type="transmembrane region" description="Helical" evidence="1">
    <location>
        <begin position="205"/>
        <end position="223"/>
    </location>
</feature>
<keyword evidence="1" id="KW-0472">Membrane</keyword>
<feature type="transmembrane region" description="Helical" evidence="1">
    <location>
        <begin position="261"/>
        <end position="279"/>
    </location>
</feature>
<dbReference type="GO" id="GO:0016747">
    <property type="term" value="F:acyltransferase activity, transferring groups other than amino-acyl groups"/>
    <property type="evidence" value="ECO:0007669"/>
    <property type="project" value="InterPro"/>
</dbReference>
<evidence type="ECO:0000313" key="3">
    <source>
        <dbReference type="EMBL" id="TWI81407.1"/>
    </source>
</evidence>
<proteinExistence type="predicted"/>
<feature type="domain" description="Acyltransferase 3" evidence="2">
    <location>
        <begin position="11"/>
        <end position="349"/>
    </location>
</feature>
<dbReference type="PANTHER" id="PTHR23028">
    <property type="entry name" value="ACETYLTRANSFERASE"/>
    <property type="match status" value="1"/>
</dbReference>
<dbReference type="GO" id="GO:0009103">
    <property type="term" value="P:lipopolysaccharide biosynthetic process"/>
    <property type="evidence" value="ECO:0007669"/>
    <property type="project" value="TreeGrafter"/>
</dbReference>
<dbReference type="RefSeq" id="WP_144886605.1">
    <property type="nucleotide sequence ID" value="NZ_VLLE01000004.1"/>
</dbReference>
<feature type="transmembrane region" description="Helical" evidence="1">
    <location>
        <begin position="50"/>
        <end position="70"/>
    </location>
</feature>
<dbReference type="Pfam" id="PF01757">
    <property type="entry name" value="Acyl_transf_3"/>
    <property type="match status" value="1"/>
</dbReference>
<feature type="transmembrane region" description="Helical" evidence="1">
    <location>
        <begin position="235"/>
        <end position="255"/>
    </location>
</feature>
<dbReference type="Proteomes" id="UP000316167">
    <property type="component" value="Unassembled WGS sequence"/>
</dbReference>
<keyword evidence="1" id="KW-0812">Transmembrane</keyword>